<dbReference type="Proteomes" id="UP000438429">
    <property type="component" value="Unassembled WGS sequence"/>
</dbReference>
<accession>A0A6A4TDV4</accession>
<name>A0A6A4TDV4_SCOMX</name>
<dbReference type="EMBL" id="VEVO01000003">
    <property type="protein sequence ID" value="KAF0044757.1"/>
    <property type="molecule type" value="Genomic_DNA"/>
</dbReference>
<sequence length="91" mass="9723">MNQTALLQTGEFRDHSAVAQASSLPNRWMNGDAVAAVAIGVPGDADQETDSAGTVAAAGNKESNRATRCSNREFKVFTCEPRDPGTQRRRS</sequence>
<proteinExistence type="predicted"/>
<gene>
    <name evidence="1" type="ORF">F2P81_003915</name>
</gene>
<evidence type="ECO:0000313" key="1">
    <source>
        <dbReference type="EMBL" id="KAF0044757.1"/>
    </source>
</evidence>
<reference evidence="1 2" key="1">
    <citation type="submission" date="2019-06" db="EMBL/GenBank/DDBJ databases">
        <title>Draft genomes of female and male turbot (Scophthalmus maximus).</title>
        <authorList>
            <person name="Xu H."/>
            <person name="Xu X.-W."/>
            <person name="Shao C."/>
            <person name="Chen S."/>
        </authorList>
    </citation>
    <scope>NUCLEOTIDE SEQUENCE [LARGE SCALE GENOMIC DNA]</scope>
    <source>
        <strain evidence="1">Ysfricsl-2016a</strain>
        <tissue evidence="1">Blood</tissue>
    </source>
</reference>
<dbReference type="AlphaFoldDB" id="A0A6A4TDV4"/>
<organism evidence="1 2">
    <name type="scientific">Scophthalmus maximus</name>
    <name type="common">Turbot</name>
    <name type="synonym">Psetta maxima</name>
    <dbReference type="NCBI Taxonomy" id="52904"/>
    <lineage>
        <taxon>Eukaryota</taxon>
        <taxon>Metazoa</taxon>
        <taxon>Chordata</taxon>
        <taxon>Craniata</taxon>
        <taxon>Vertebrata</taxon>
        <taxon>Euteleostomi</taxon>
        <taxon>Actinopterygii</taxon>
        <taxon>Neopterygii</taxon>
        <taxon>Teleostei</taxon>
        <taxon>Neoteleostei</taxon>
        <taxon>Acanthomorphata</taxon>
        <taxon>Carangaria</taxon>
        <taxon>Pleuronectiformes</taxon>
        <taxon>Pleuronectoidei</taxon>
        <taxon>Scophthalmidae</taxon>
        <taxon>Scophthalmus</taxon>
    </lineage>
</organism>
<evidence type="ECO:0000313" key="2">
    <source>
        <dbReference type="Proteomes" id="UP000438429"/>
    </source>
</evidence>
<protein>
    <submittedName>
        <fullName evidence="1">Uncharacterized protein</fullName>
    </submittedName>
</protein>
<comment type="caution">
    <text evidence="1">The sequence shown here is derived from an EMBL/GenBank/DDBJ whole genome shotgun (WGS) entry which is preliminary data.</text>
</comment>